<dbReference type="AlphaFoldDB" id="A0A0E3GRC5"/>
<dbReference type="InterPro" id="IPR056174">
    <property type="entry name" value="SpoVR_N"/>
</dbReference>
<protein>
    <submittedName>
        <fullName evidence="3">SpoVR family protein</fullName>
    </submittedName>
</protein>
<evidence type="ECO:0000313" key="4">
    <source>
        <dbReference type="Proteomes" id="UP000033115"/>
    </source>
</evidence>
<proteinExistence type="predicted"/>
<name>A0A0E3GRC5_CLOSL</name>
<evidence type="ECO:0000259" key="2">
    <source>
        <dbReference type="Pfam" id="PF24755"/>
    </source>
</evidence>
<reference evidence="3 4" key="1">
    <citation type="journal article" date="2015" name="J. Biotechnol.">
        <title>Complete genome sequence of a malodorant-producing acetogen, Clostridium scatologenes ATCC 25775(T).</title>
        <authorList>
            <person name="Zhu Z."/>
            <person name="Guo T."/>
            <person name="Zheng H."/>
            <person name="Song T."/>
            <person name="Ouyang P."/>
            <person name="Xie J."/>
        </authorList>
    </citation>
    <scope>NUCLEOTIDE SEQUENCE [LARGE SCALE GENOMIC DNA]</scope>
    <source>
        <strain evidence="3 4">ATCC 25775</strain>
    </source>
</reference>
<sequence length="455" mass="54180">MEYTVAELEKWDEIIEEKVREVGLNYYPQEFEIINYNDMLAYEVYVGMPSMYPHWSFGKAYERLRTLYNYNLTGLPYEMVINSNPCIAYLMKDNTLLLQILTIAHVYGHNDFFKNNRLFKESTSAEYTVEMFKNHADIIRSYINDPSIGYVEVEEMLNAAHALKFQTNRASGVRYLDDEEIRKRKIEDYKNMENNNSIIVPREKPEPPNIEKIPQEPTEDILGFISKYGDLVEWQRNIIEIVRDETKYFIPQIETKIMNEGWASFWHYNILKKLDLPQNLYMEFVKRHNDVVVPLQGSINPYFLGFQIYNDLVEKYGIKKIFEVRFVERDESFIRRYLTKELCIRLNLFQYVNKDKKYIIDEISDENGWKKIRDALSNSCGMGSIPYIRVINMSRLDKTLTLEHVFDGRELQLKYAIETIKYIVDLWKHKVILNTNIDGKNVKIVCDENKKIIYE</sequence>
<feature type="domain" description="SpoVR protein-like N-terminal" evidence="1">
    <location>
        <begin position="3"/>
        <end position="383"/>
    </location>
</feature>
<dbReference type="InterPro" id="IPR057008">
    <property type="entry name" value="SpoVR-like_C"/>
</dbReference>
<accession>A0A0E3GRC5</accession>
<dbReference type="PANTHER" id="PTHR30029:SF2">
    <property type="entry name" value="STAGE V SPORULATION PROTEIN R"/>
    <property type="match status" value="1"/>
</dbReference>
<dbReference type="KEGG" id="csq:CSCA_2956"/>
<dbReference type="Pfam" id="PF24755">
    <property type="entry name" value="SpoVR_C"/>
    <property type="match status" value="1"/>
</dbReference>
<evidence type="ECO:0000313" key="3">
    <source>
        <dbReference type="EMBL" id="AKA70081.1"/>
    </source>
</evidence>
<dbReference type="Proteomes" id="UP000033115">
    <property type="component" value="Chromosome"/>
</dbReference>
<evidence type="ECO:0000259" key="1">
    <source>
        <dbReference type="Pfam" id="PF04293"/>
    </source>
</evidence>
<dbReference type="STRING" id="1548.CSCA_2956"/>
<feature type="domain" description="SpoVR-like C-terminal" evidence="2">
    <location>
        <begin position="386"/>
        <end position="435"/>
    </location>
</feature>
<dbReference type="Pfam" id="PF04293">
    <property type="entry name" value="SpoVR"/>
    <property type="match status" value="1"/>
</dbReference>
<gene>
    <name evidence="3" type="ORF">CSCA_2956</name>
</gene>
<dbReference type="PANTHER" id="PTHR30029">
    <property type="entry name" value="STAGE V SPORULATION PROTEIN R"/>
    <property type="match status" value="1"/>
</dbReference>
<dbReference type="InterPro" id="IPR007390">
    <property type="entry name" value="Spore_V_R"/>
</dbReference>
<dbReference type="HOGENOM" id="CLU_010179_1_0_9"/>
<keyword evidence="4" id="KW-1185">Reference proteome</keyword>
<dbReference type="RefSeq" id="WP_029161214.1">
    <property type="nucleotide sequence ID" value="NZ_CP009933.1"/>
</dbReference>
<organism evidence="3 4">
    <name type="scientific">Clostridium scatologenes</name>
    <dbReference type="NCBI Taxonomy" id="1548"/>
    <lineage>
        <taxon>Bacteria</taxon>
        <taxon>Bacillati</taxon>
        <taxon>Bacillota</taxon>
        <taxon>Clostridia</taxon>
        <taxon>Eubacteriales</taxon>
        <taxon>Clostridiaceae</taxon>
        <taxon>Clostridium</taxon>
    </lineage>
</organism>
<dbReference type="EMBL" id="CP009933">
    <property type="protein sequence ID" value="AKA70081.1"/>
    <property type="molecule type" value="Genomic_DNA"/>
</dbReference>